<reference evidence="3" key="2">
    <citation type="submission" date="2023-12" db="EMBL/GenBank/DDBJ databases">
        <authorList>
            <person name="Sun Q."/>
            <person name="Inoue M."/>
        </authorList>
    </citation>
    <scope>NUCLEOTIDE SEQUENCE</scope>
    <source>
        <strain evidence="3">JCM 17590</strain>
    </source>
</reference>
<dbReference type="InterPro" id="IPR011251">
    <property type="entry name" value="Luciferase-like_dom"/>
</dbReference>
<dbReference type="Proteomes" id="UP001415169">
    <property type="component" value="Unassembled WGS sequence"/>
</dbReference>
<proteinExistence type="predicted"/>
<protein>
    <submittedName>
        <fullName evidence="3">LLM class flavin-dependent oxidoreductase</fullName>
    </submittedName>
</protein>
<evidence type="ECO:0000256" key="1">
    <source>
        <dbReference type="ARBA" id="ARBA00007789"/>
    </source>
</evidence>
<dbReference type="NCBIfam" id="TIGR03558">
    <property type="entry name" value="oxido_grp_1"/>
    <property type="match status" value="1"/>
</dbReference>
<dbReference type="InterPro" id="IPR019949">
    <property type="entry name" value="CmoO-like"/>
</dbReference>
<dbReference type="InterPro" id="IPR036661">
    <property type="entry name" value="Luciferase-like_sf"/>
</dbReference>
<sequence length="347" mass="36930">MTALADVPLNVLDLAWRGFGQTNADAVAGSIELAKHAEALGYGRYWFAEHHGMPGIASSSPAILIGAVAAATSRLRVGSGGVMLPNHSPLVVAEQFGTLRALYGDRIDLGIGRAPGTDGVTAFALRRTQEGLDASAFPRELMDLIGFFHGMSPNNPMAQLLAVPGLGDAPEIWLLGSSGFSAELAGTLGLPFAFAHHFSGENTERALEIYRDSFREGGFLEAPHSMVAVSVISDDTAEAVRREMLPGAITFIRMRQGQKPSPISIDEALAYEFSPLEEEFIAHRNARQAIGTPEVVRAQLESLLESTGVDELMLQPSGATLEGRKRSLEIVRSLVDSATSSEGPATH</sequence>
<keyword evidence="4" id="KW-1185">Reference proteome</keyword>
<feature type="domain" description="Luciferase-like" evidence="2">
    <location>
        <begin position="22"/>
        <end position="311"/>
    </location>
</feature>
<evidence type="ECO:0000313" key="3">
    <source>
        <dbReference type="EMBL" id="GAA4166129.1"/>
    </source>
</evidence>
<reference evidence="3" key="1">
    <citation type="journal article" date="2014" name="Int. J. Syst. Evol. Microbiol.">
        <title>Complete genome of a new Firmicutes species belonging to the dominant human colonic microbiota ('Ruminococcus bicirculans') reveals two chromosomes and a selective capacity to utilize plant glucans.</title>
        <authorList>
            <consortium name="NISC Comparative Sequencing Program"/>
            <person name="Wegmann U."/>
            <person name="Louis P."/>
            <person name="Goesmann A."/>
            <person name="Henrissat B."/>
            <person name="Duncan S.H."/>
            <person name="Flint H.J."/>
        </authorList>
    </citation>
    <scope>NUCLEOTIDE SEQUENCE</scope>
    <source>
        <strain evidence="3">JCM 17590</strain>
    </source>
</reference>
<gene>
    <name evidence="3" type="ORF">GCM10022286_30260</name>
</gene>
<dbReference type="PANTHER" id="PTHR30137">
    <property type="entry name" value="LUCIFERASE-LIKE MONOOXYGENASE"/>
    <property type="match status" value="1"/>
</dbReference>
<comment type="caution">
    <text evidence="3">The sequence shown here is derived from an EMBL/GenBank/DDBJ whole genome shotgun (WGS) entry which is preliminary data.</text>
</comment>
<dbReference type="SUPFAM" id="SSF51679">
    <property type="entry name" value="Bacterial luciferase-like"/>
    <property type="match status" value="1"/>
</dbReference>
<dbReference type="PANTHER" id="PTHR30137:SF6">
    <property type="entry name" value="LUCIFERASE-LIKE MONOOXYGENASE"/>
    <property type="match status" value="1"/>
</dbReference>
<evidence type="ECO:0000259" key="2">
    <source>
        <dbReference type="Pfam" id="PF00296"/>
    </source>
</evidence>
<accession>A0ABP7ZNL4</accession>
<organism evidence="3 4">
    <name type="scientific">Gryllotalpicola daejeonensis</name>
    <dbReference type="NCBI Taxonomy" id="993087"/>
    <lineage>
        <taxon>Bacteria</taxon>
        <taxon>Bacillati</taxon>
        <taxon>Actinomycetota</taxon>
        <taxon>Actinomycetes</taxon>
        <taxon>Micrococcales</taxon>
        <taxon>Microbacteriaceae</taxon>
        <taxon>Gryllotalpicola</taxon>
    </lineage>
</organism>
<evidence type="ECO:0000313" key="4">
    <source>
        <dbReference type="Proteomes" id="UP001415169"/>
    </source>
</evidence>
<dbReference type="Gene3D" id="3.20.20.30">
    <property type="entry name" value="Luciferase-like domain"/>
    <property type="match status" value="1"/>
</dbReference>
<comment type="similarity">
    <text evidence="1">To bacterial alkanal monooxygenase alpha and beta chains.</text>
</comment>
<dbReference type="InterPro" id="IPR050766">
    <property type="entry name" value="Bact_Lucif_Oxidored"/>
</dbReference>
<dbReference type="RefSeq" id="WP_344792726.1">
    <property type="nucleotide sequence ID" value="NZ_BAABBV010000002.1"/>
</dbReference>
<name>A0ABP7ZNL4_9MICO</name>
<dbReference type="Pfam" id="PF00296">
    <property type="entry name" value="Bac_luciferase"/>
    <property type="match status" value="1"/>
</dbReference>
<dbReference type="EMBL" id="BAABBV010000002">
    <property type="protein sequence ID" value="GAA4166129.1"/>
    <property type="molecule type" value="Genomic_DNA"/>
</dbReference>